<gene>
    <name evidence="15" type="ORF">RLDS_11295</name>
</gene>
<keyword evidence="6 12" id="KW-0560">Oxidoreductase</keyword>
<feature type="binding site" evidence="10">
    <location>
        <position position="54"/>
    </location>
    <ligand>
        <name>FAD</name>
        <dbReference type="ChEBI" id="CHEBI:57692"/>
    </ligand>
</feature>
<feature type="binding site" evidence="10">
    <location>
        <begin position="180"/>
        <end position="187"/>
    </location>
    <ligand>
        <name>NAD(+)</name>
        <dbReference type="ChEBI" id="CHEBI:57540"/>
    </ligand>
</feature>
<dbReference type="InterPro" id="IPR023753">
    <property type="entry name" value="FAD/NAD-binding_dom"/>
</dbReference>
<dbReference type="GO" id="GO:0005829">
    <property type="term" value="C:cytosol"/>
    <property type="evidence" value="ECO:0007669"/>
    <property type="project" value="TreeGrafter"/>
</dbReference>
<feature type="binding site" evidence="10">
    <location>
        <position position="308"/>
    </location>
    <ligand>
        <name>FAD</name>
        <dbReference type="ChEBI" id="CHEBI:57692"/>
    </ligand>
</feature>
<feature type="disulfide bond" description="Redox-active" evidence="11">
    <location>
        <begin position="45"/>
        <end position="50"/>
    </location>
</feature>
<reference evidence="15 16" key="1">
    <citation type="journal article" date="2013" name="Genome Announc.">
        <title>Draft Genome Sequence of Sphingobium lactosutens Strain DS20T, Isolated from a Hexachlorocyclohexane Dumpsite.</title>
        <authorList>
            <person name="Kumar R."/>
            <person name="Dwivedi V."/>
            <person name="Negi V."/>
            <person name="Khurana J.P."/>
            <person name="Lal R."/>
        </authorList>
    </citation>
    <scope>NUCLEOTIDE SEQUENCE [LARGE SCALE GENOMIC DNA]</scope>
    <source>
        <strain evidence="15 16">DS20</strain>
    </source>
</reference>
<feature type="domain" description="Pyridine nucleotide-disulphide oxidoreductase dimerisation" evidence="13">
    <location>
        <begin position="343"/>
        <end position="451"/>
    </location>
</feature>
<feature type="active site" description="Proton acceptor" evidence="9">
    <location>
        <position position="441"/>
    </location>
</feature>
<evidence type="ECO:0000256" key="9">
    <source>
        <dbReference type="PIRSR" id="PIRSR000350-2"/>
    </source>
</evidence>
<keyword evidence="3 12" id="KW-0285">Flavoprotein</keyword>
<dbReference type="PRINTS" id="PR00411">
    <property type="entry name" value="PNDRDTASEI"/>
</dbReference>
<dbReference type="OrthoDB" id="9764616at2"/>
<dbReference type="InterPro" id="IPR001100">
    <property type="entry name" value="Pyr_nuc-diS_OxRdtase"/>
</dbReference>
<dbReference type="InterPro" id="IPR016156">
    <property type="entry name" value="FAD/NAD-linked_Rdtase_dimer_sf"/>
</dbReference>
<dbReference type="Proteomes" id="UP000015531">
    <property type="component" value="Unassembled WGS sequence"/>
</dbReference>
<dbReference type="NCBIfam" id="NF004776">
    <property type="entry name" value="PRK06116.1"/>
    <property type="match status" value="1"/>
</dbReference>
<comment type="caution">
    <text evidence="15">The sequence shown here is derived from an EMBL/GenBank/DDBJ whole genome shotgun (WGS) entry which is preliminary data.</text>
</comment>
<dbReference type="GO" id="GO:0045454">
    <property type="term" value="P:cell redox homeostasis"/>
    <property type="evidence" value="ECO:0007669"/>
    <property type="project" value="InterPro"/>
</dbReference>
<dbReference type="PATRIC" id="fig|1331060.3.peg.2150"/>
<dbReference type="InterPro" id="IPR004099">
    <property type="entry name" value="Pyr_nucl-diS_OxRdtase_dimer"/>
</dbReference>
<evidence type="ECO:0000313" key="15">
    <source>
        <dbReference type="EMBL" id="EQB15493.1"/>
    </source>
</evidence>
<evidence type="ECO:0000256" key="3">
    <source>
        <dbReference type="ARBA" id="ARBA00022630"/>
    </source>
</evidence>
<dbReference type="PANTHER" id="PTHR42737">
    <property type="entry name" value="GLUTATHIONE REDUCTASE"/>
    <property type="match status" value="1"/>
</dbReference>
<dbReference type="GO" id="GO:0004362">
    <property type="term" value="F:glutathione-disulfide reductase (NADPH) activity"/>
    <property type="evidence" value="ECO:0007669"/>
    <property type="project" value="TreeGrafter"/>
</dbReference>
<sequence length="456" mass="48631">MTKDVYDFDLFVIGAGSGGVRAARMAAQRGVRVCVAEAAALGGTCVNVGCIPKKLYSYAAHYADAFEEARGFGWVTGAPVLDWERLKARRAAEVLRLNGVYQGLLEGAGVTIVQGWASLLDEHAVQVQTQGGRRTFTAHHILLATGGTPSVPDIPGSEYAVSSDAMFDLARFPKRLVVVGGGYIACEFASIFNGLGARVTQLCRGPQLLRGFDDEIREFIAQEMSKAGINVRRDTQLSSISSTTDGLELTLADGGRLRADTVLFATGRVPNVTGLGLEALGVARGRDGAILVDEGYRSSLHSVYALGDVTARVQLTPVALGEAMVLVDRLFGPAQRFMSYDYIPTAVFTHPNIGTVGFGEAQAREKFGRVTVYRNSFKPLKHTLSDSTERAMVKLVVDTASDRVVGLHMVGPDAGEIVQGFAVAMKAGATKATFDSTVGIHPTLAEEFVTLRQPVA</sequence>
<dbReference type="EMBL" id="ATDP01000087">
    <property type="protein sequence ID" value="EQB15493.1"/>
    <property type="molecule type" value="Genomic_DNA"/>
</dbReference>
<dbReference type="PANTHER" id="PTHR42737:SF2">
    <property type="entry name" value="GLUTATHIONE REDUCTASE"/>
    <property type="match status" value="1"/>
</dbReference>
<dbReference type="GO" id="GO:0050660">
    <property type="term" value="F:flavin adenine dinucleotide binding"/>
    <property type="evidence" value="ECO:0007669"/>
    <property type="project" value="InterPro"/>
</dbReference>
<keyword evidence="8 12" id="KW-0676">Redox-active center</keyword>
<comment type="cofactor">
    <cofactor evidence="10">
        <name>FAD</name>
        <dbReference type="ChEBI" id="CHEBI:57692"/>
    </cofactor>
    <text evidence="10">Binds 1 FAD per subunit.</text>
</comment>
<keyword evidence="16" id="KW-1185">Reference proteome</keyword>
<evidence type="ECO:0000313" key="16">
    <source>
        <dbReference type="Proteomes" id="UP000015531"/>
    </source>
</evidence>
<organism evidence="15 16">
    <name type="scientific">Sphingobium lactosutens DS20</name>
    <dbReference type="NCBI Taxonomy" id="1331060"/>
    <lineage>
        <taxon>Bacteria</taxon>
        <taxon>Pseudomonadati</taxon>
        <taxon>Pseudomonadota</taxon>
        <taxon>Alphaproteobacteria</taxon>
        <taxon>Sphingomonadales</taxon>
        <taxon>Sphingomonadaceae</taxon>
        <taxon>Sphingobium</taxon>
    </lineage>
</organism>
<dbReference type="FunFam" id="3.50.50.60:FF:000051">
    <property type="entry name" value="Glutathione reductase"/>
    <property type="match status" value="1"/>
</dbReference>
<dbReference type="eggNOG" id="COG1249">
    <property type="taxonomic scope" value="Bacteria"/>
</dbReference>
<keyword evidence="5" id="KW-0521">NADP</keyword>
<dbReference type="PRINTS" id="PR00368">
    <property type="entry name" value="FADPNR"/>
</dbReference>
<evidence type="ECO:0000259" key="14">
    <source>
        <dbReference type="Pfam" id="PF07992"/>
    </source>
</evidence>
<evidence type="ECO:0000256" key="12">
    <source>
        <dbReference type="RuleBase" id="RU003691"/>
    </source>
</evidence>
<evidence type="ECO:0000259" key="13">
    <source>
        <dbReference type="Pfam" id="PF02852"/>
    </source>
</evidence>
<name>T0HTN4_9SPHN</name>
<keyword evidence="7" id="KW-1015">Disulfide bond</keyword>
<dbReference type="RefSeq" id="WP_021225958.1">
    <property type="nucleotide sequence ID" value="NZ_ATDP01000087.1"/>
</dbReference>
<protein>
    <submittedName>
        <fullName evidence="15">Glutathione reductase</fullName>
    </submittedName>
</protein>
<dbReference type="Gene3D" id="3.30.390.30">
    <property type="match status" value="1"/>
</dbReference>
<evidence type="ECO:0000256" key="6">
    <source>
        <dbReference type="ARBA" id="ARBA00023002"/>
    </source>
</evidence>
<evidence type="ECO:0000256" key="5">
    <source>
        <dbReference type="ARBA" id="ARBA00022857"/>
    </source>
</evidence>
<proteinExistence type="inferred from homology"/>
<dbReference type="Pfam" id="PF07992">
    <property type="entry name" value="Pyr_redox_2"/>
    <property type="match status" value="1"/>
</dbReference>
<dbReference type="SUPFAM" id="SSF55424">
    <property type="entry name" value="FAD/NAD-linked reductases, dimerisation (C-terminal) domain"/>
    <property type="match status" value="1"/>
</dbReference>
<dbReference type="InterPro" id="IPR012999">
    <property type="entry name" value="Pyr_OxRdtase_I_AS"/>
</dbReference>
<comment type="subunit">
    <text evidence="2">Homodimer.</text>
</comment>
<evidence type="ECO:0000256" key="7">
    <source>
        <dbReference type="ARBA" id="ARBA00023157"/>
    </source>
</evidence>
<evidence type="ECO:0000256" key="4">
    <source>
        <dbReference type="ARBA" id="ARBA00022827"/>
    </source>
</evidence>
<dbReference type="SUPFAM" id="SSF51905">
    <property type="entry name" value="FAD/NAD(P)-binding domain"/>
    <property type="match status" value="1"/>
</dbReference>
<keyword evidence="10" id="KW-0520">NAD</keyword>
<dbReference type="InterPro" id="IPR046952">
    <property type="entry name" value="GSHR/TRXR-like"/>
</dbReference>
<keyword evidence="10" id="KW-0547">Nucleotide-binding</keyword>
<dbReference type="PROSITE" id="PS00076">
    <property type="entry name" value="PYRIDINE_REDOX_1"/>
    <property type="match status" value="1"/>
</dbReference>
<dbReference type="Pfam" id="PF02852">
    <property type="entry name" value="Pyr_redox_dim"/>
    <property type="match status" value="1"/>
</dbReference>
<dbReference type="Gene3D" id="3.50.50.60">
    <property type="entry name" value="FAD/NAD(P)-binding domain"/>
    <property type="match status" value="2"/>
</dbReference>
<dbReference type="GO" id="GO:0006749">
    <property type="term" value="P:glutathione metabolic process"/>
    <property type="evidence" value="ECO:0007669"/>
    <property type="project" value="TreeGrafter"/>
</dbReference>
<evidence type="ECO:0000256" key="10">
    <source>
        <dbReference type="PIRSR" id="PIRSR000350-3"/>
    </source>
</evidence>
<dbReference type="AlphaFoldDB" id="T0HTN4"/>
<comment type="similarity">
    <text evidence="1 12">Belongs to the class-I pyridine nucleotide-disulfide oxidoreductase family.</text>
</comment>
<keyword evidence="4 10" id="KW-0274">FAD</keyword>
<feature type="binding site" evidence="10">
    <location>
        <position position="267"/>
    </location>
    <ligand>
        <name>NAD(+)</name>
        <dbReference type="ChEBI" id="CHEBI:57540"/>
    </ligand>
</feature>
<dbReference type="GO" id="GO:0034599">
    <property type="term" value="P:cellular response to oxidative stress"/>
    <property type="evidence" value="ECO:0007669"/>
    <property type="project" value="TreeGrafter"/>
</dbReference>
<accession>T0HTN4</accession>
<dbReference type="InterPro" id="IPR036188">
    <property type="entry name" value="FAD/NAD-bd_sf"/>
</dbReference>
<evidence type="ECO:0000256" key="8">
    <source>
        <dbReference type="ARBA" id="ARBA00023284"/>
    </source>
</evidence>
<evidence type="ECO:0000256" key="2">
    <source>
        <dbReference type="ARBA" id="ARBA00011738"/>
    </source>
</evidence>
<feature type="domain" description="FAD/NAD(P)-binding" evidence="14">
    <location>
        <begin position="8"/>
        <end position="323"/>
    </location>
</feature>
<evidence type="ECO:0000256" key="11">
    <source>
        <dbReference type="PIRSR" id="PIRSR000350-4"/>
    </source>
</evidence>
<evidence type="ECO:0000256" key="1">
    <source>
        <dbReference type="ARBA" id="ARBA00007532"/>
    </source>
</evidence>
<dbReference type="PIRSF" id="PIRSF000350">
    <property type="entry name" value="Mercury_reductase_MerA"/>
    <property type="match status" value="1"/>
</dbReference>